<reference evidence="9 10" key="1">
    <citation type="submission" date="2021-03" db="EMBL/GenBank/DDBJ databases">
        <title>Leishmania (Mundinia) martiniquensis Genome sequencing and assembly.</title>
        <authorList>
            <person name="Almutairi H."/>
            <person name="Gatherer D."/>
        </authorList>
    </citation>
    <scope>NUCLEOTIDE SEQUENCE [LARGE SCALE GENOMIC DNA]</scope>
    <source>
        <strain evidence="9">LSCM1</strain>
    </source>
</reference>
<dbReference type="PANTHER" id="PTHR31585:SF0">
    <property type="entry name" value="FOLATE-BIOPTERIN TRANSPORTER 1, CHLOROPLASTIC"/>
    <property type="match status" value="1"/>
</dbReference>
<feature type="transmembrane region" description="Helical" evidence="8">
    <location>
        <begin position="531"/>
        <end position="554"/>
    </location>
</feature>
<keyword evidence="6 8" id="KW-0472">Membrane</keyword>
<evidence type="ECO:0008006" key="11">
    <source>
        <dbReference type="Google" id="ProtNLM"/>
    </source>
</evidence>
<accession>A0A836KHD0</accession>
<dbReference type="KEGG" id="lmat:92512136"/>
<evidence type="ECO:0000256" key="5">
    <source>
        <dbReference type="ARBA" id="ARBA00022989"/>
    </source>
</evidence>
<dbReference type="InterPro" id="IPR039309">
    <property type="entry name" value="BT1"/>
</dbReference>
<evidence type="ECO:0000313" key="9">
    <source>
        <dbReference type="EMBL" id="KAG5470780.1"/>
    </source>
</evidence>
<dbReference type="GeneID" id="92512136"/>
<dbReference type="Proteomes" id="UP000673552">
    <property type="component" value="Chromosome 32"/>
</dbReference>
<feature type="region of interest" description="Disordered" evidence="7">
    <location>
        <begin position="1"/>
        <end position="23"/>
    </location>
</feature>
<feature type="transmembrane region" description="Helical" evidence="8">
    <location>
        <begin position="252"/>
        <end position="273"/>
    </location>
</feature>
<feature type="transmembrane region" description="Helical" evidence="8">
    <location>
        <begin position="223"/>
        <end position="240"/>
    </location>
</feature>
<feature type="transmembrane region" description="Helical" evidence="8">
    <location>
        <begin position="192"/>
        <end position="216"/>
    </location>
</feature>
<keyword evidence="5 8" id="KW-1133">Transmembrane helix</keyword>
<name>A0A836KHD0_9TRYP</name>
<feature type="transmembrane region" description="Helical" evidence="8">
    <location>
        <begin position="566"/>
        <end position="588"/>
    </location>
</feature>
<sequence>MQEVDSREEGPDEDPSASGAATDSALSASCRSCAPFHGIEVAASVSDASPVAPMIVRCESLPRPPAFPLSWRNARTSLGDVPVSRSHMLSGAVTTNARSCLAPPHGSDSKDAGIECMHAGDRESDNLTATDATSLLPASGGGRTGVFECAGIPSMLAVLLFLSSLVHGFSSSIISIFMNVDLALQPVEVAQYWVYIGCTMWFQPILGYISDALVVVGERRRPLFLMAAVCNTVIYAAYGLSRSTTSSFTRFVALSIVSQFCTMGLYIPLNGLLVEVGRHDAETARESSARTSSVMSAAMIWRSAGSLAGAVLHTCLIAFLPVRPLLGITGLLFLTLVPTALCAPRDLFLHGSTQEDRLWSRVAKAGRMLWSSFDLRDRGGDGACVALALSFVFVYTMTPNPGFVYNSYLYVVFEFPNWFYSMNSCIGHLGSIAGAWAFSWWMGWRAMQEARSGTHLSLFCMFVVGSVAWVVGCVTNLFLCTGIITETLGLSASVYVPVDSFITSLVARFAIMPALVMAAEHAPKSFEATAFEVFSVASMGGGLVSGLLTSSISIGLHITRSDYSKLWLLFVVSMAAKPVPILLAYFLLELRSSYSGEGHGGDAIVVIRDEAIDVAADTEGVTR</sequence>
<feature type="transmembrane region" description="Helical" evidence="8">
    <location>
        <begin position="418"/>
        <end position="444"/>
    </location>
</feature>
<dbReference type="AlphaFoldDB" id="A0A836KHD0"/>
<feature type="transmembrane region" description="Helical" evidence="8">
    <location>
        <begin position="156"/>
        <end position="180"/>
    </location>
</feature>
<dbReference type="Pfam" id="PF03092">
    <property type="entry name" value="BT1"/>
    <property type="match status" value="1"/>
</dbReference>
<feature type="transmembrane region" description="Helical" evidence="8">
    <location>
        <begin position="325"/>
        <end position="343"/>
    </location>
</feature>
<comment type="subcellular location">
    <subcellularLocation>
        <location evidence="1">Membrane</location>
        <topology evidence="1">Multi-pass membrane protein</topology>
    </subcellularLocation>
</comment>
<keyword evidence="3" id="KW-0813">Transport</keyword>
<dbReference type="OrthoDB" id="754047at2759"/>
<evidence type="ECO:0000313" key="10">
    <source>
        <dbReference type="Proteomes" id="UP000673552"/>
    </source>
</evidence>
<evidence type="ECO:0000256" key="2">
    <source>
        <dbReference type="ARBA" id="ARBA00007015"/>
    </source>
</evidence>
<evidence type="ECO:0000256" key="1">
    <source>
        <dbReference type="ARBA" id="ARBA00004141"/>
    </source>
</evidence>
<keyword evidence="4 8" id="KW-0812">Transmembrane</keyword>
<evidence type="ECO:0000256" key="7">
    <source>
        <dbReference type="SAM" id="MobiDB-lite"/>
    </source>
</evidence>
<evidence type="ECO:0000256" key="4">
    <source>
        <dbReference type="ARBA" id="ARBA00022692"/>
    </source>
</evidence>
<proteinExistence type="inferred from homology"/>
<gene>
    <name evidence="9" type="ORF">LSCM1_02030</name>
</gene>
<feature type="transmembrane region" description="Helical" evidence="8">
    <location>
        <begin position="379"/>
        <end position="398"/>
    </location>
</feature>
<dbReference type="RefSeq" id="XP_067176173.1">
    <property type="nucleotide sequence ID" value="XM_067319624.1"/>
</dbReference>
<evidence type="ECO:0000256" key="6">
    <source>
        <dbReference type="ARBA" id="ARBA00023136"/>
    </source>
</evidence>
<comment type="caution">
    <text evidence="9">The sequence shown here is derived from an EMBL/GenBank/DDBJ whole genome shotgun (WGS) entry which is preliminary data.</text>
</comment>
<dbReference type="InterPro" id="IPR036259">
    <property type="entry name" value="MFS_trans_sf"/>
</dbReference>
<evidence type="ECO:0000256" key="3">
    <source>
        <dbReference type="ARBA" id="ARBA00022448"/>
    </source>
</evidence>
<protein>
    <recommendedName>
        <fullName evidence="11">BT1 family protein</fullName>
    </recommendedName>
</protein>
<dbReference type="EMBL" id="JAFEUZ010000032">
    <property type="protein sequence ID" value="KAG5470780.1"/>
    <property type="molecule type" value="Genomic_DNA"/>
</dbReference>
<dbReference type="SUPFAM" id="SSF103473">
    <property type="entry name" value="MFS general substrate transporter"/>
    <property type="match status" value="1"/>
</dbReference>
<comment type="similarity">
    <text evidence="2">Belongs to the major facilitator superfamily. Folate-biopterin transporter (TC 2.A.71) family.</text>
</comment>
<dbReference type="PANTHER" id="PTHR31585">
    <property type="entry name" value="FOLATE-BIOPTERIN TRANSPORTER 1, CHLOROPLASTIC"/>
    <property type="match status" value="1"/>
</dbReference>
<evidence type="ECO:0000256" key="8">
    <source>
        <dbReference type="SAM" id="Phobius"/>
    </source>
</evidence>
<feature type="transmembrane region" description="Helical" evidence="8">
    <location>
        <begin position="294"/>
        <end position="319"/>
    </location>
</feature>
<organism evidence="9 10">
    <name type="scientific">Leishmania martiniquensis</name>
    <dbReference type="NCBI Taxonomy" id="1580590"/>
    <lineage>
        <taxon>Eukaryota</taxon>
        <taxon>Discoba</taxon>
        <taxon>Euglenozoa</taxon>
        <taxon>Kinetoplastea</taxon>
        <taxon>Metakinetoplastina</taxon>
        <taxon>Trypanosomatida</taxon>
        <taxon>Trypanosomatidae</taxon>
        <taxon>Leishmaniinae</taxon>
        <taxon>Leishmania</taxon>
    </lineage>
</organism>
<keyword evidence="10" id="KW-1185">Reference proteome</keyword>
<feature type="transmembrane region" description="Helical" evidence="8">
    <location>
        <begin position="456"/>
        <end position="484"/>
    </location>
</feature>
<feature type="transmembrane region" description="Helical" evidence="8">
    <location>
        <begin position="496"/>
        <end position="519"/>
    </location>
</feature>
<dbReference type="GO" id="GO:0016020">
    <property type="term" value="C:membrane"/>
    <property type="evidence" value="ECO:0007669"/>
    <property type="project" value="UniProtKB-SubCell"/>
</dbReference>